<dbReference type="PROSITE" id="PS51194">
    <property type="entry name" value="HELICASE_CTER"/>
    <property type="match status" value="1"/>
</dbReference>
<protein>
    <submittedName>
        <fullName evidence="8">(African queen) hypothetical protein</fullName>
    </submittedName>
</protein>
<feature type="region of interest" description="Disordered" evidence="6">
    <location>
        <begin position="481"/>
        <end position="511"/>
    </location>
</feature>
<feature type="compositionally biased region" description="Pro residues" evidence="6">
    <location>
        <begin position="112"/>
        <end position="124"/>
    </location>
</feature>
<dbReference type="PANTHER" id="PTHR45685">
    <property type="entry name" value="HELICASE SRCAP-RELATED"/>
    <property type="match status" value="1"/>
</dbReference>
<keyword evidence="9" id="KW-1185">Reference proteome</keyword>
<feature type="region of interest" description="Disordered" evidence="6">
    <location>
        <begin position="139"/>
        <end position="186"/>
    </location>
</feature>
<keyword evidence="4" id="KW-0347">Helicase</keyword>
<dbReference type="EMBL" id="CAKASE010000083">
    <property type="protein sequence ID" value="CAG9585924.1"/>
    <property type="molecule type" value="Genomic_DNA"/>
</dbReference>
<dbReference type="Pfam" id="PF00271">
    <property type="entry name" value="Helicase_C"/>
    <property type="match status" value="1"/>
</dbReference>
<dbReference type="GO" id="GO:0000812">
    <property type="term" value="C:Swr1 complex"/>
    <property type="evidence" value="ECO:0007669"/>
    <property type="project" value="TreeGrafter"/>
</dbReference>
<dbReference type="GO" id="GO:0016887">
    <property type="term" value="F:ATP hydrolysis activity"/>
    <property type="evidence" value="ECO:0007669"/>
    <property type="project" value="TreeGrafter"/>
</dbReference>
<feature type="compositionally biased region" description="Pro residues" evidence="6">
    <location>
        <begin position="162"/>
        <end position="174"/>
    </location>
</feature>
<feature type="compositionally biased region" description="Low complexity" evidence="6">
    <location>
        <begin position="142"/>
        <end position="161"/>
    </location>
</feature>
<dbReference type="Gene3D" id="3.40.50.300">
    <property type="entry name" value="P-loop containing nucleotide triphosphate hydrolases"/>
    <property type="match status" value="1"/>
</dbReference>
<dbReference type="GO" id="GO:0004386">
    <property type="term" value="F:helicase activity"/>
    <property type="evidence" value="ECO:0007669"/>
    <property type="project" value="UniProtKB-KW"/>
</dbReference>
<gene>
    <name evidence="8" type="ORF">DCHRY22_LOCUS16248</name>
</gene>
<comment type="caution">
    <text evidence="8">The sequence shown here is derived from an EMBL/GenBank/DDBJ whole genome shotgun (WGS) entry which is preliminary data.</text>
</comment>
<evidence type="ECO:0000313" key="9">
    <source>
        <dbReference type="Proteomes" id="UP000789524"/>
    </source>
</evidence>
<dbReference type="InterPro" id="IPR027417">
    <property type="entry name" value="P-loop_NTPase"/>
</dbReference>
<dbReference type="GO" id="GO:0005524">
    <property type="term" value="F:ATP binding"/>
    <property type="evidence" value="ECO:0007669"/>
    <property type="project" value="UniProtKB-KW"/>
</dbReference>
<accession>A0A8J2R9Y0</accession>
<sequence length="726" mass="79363">MNLCLFLFHRTKESLASGNLLSVINVLMQLRKVCNHPDLFEPRPVSSPLQLPALSYNVPALVLVADVARRVELAARLGGDLATLELTGAGAFAAHRARHLAPPRRLIEELPDPPPPPAPRPPPSALRLHLRLVPRAPPSLRVPLAAPTSTPTVTAVRTPSSRAPPPPSAAPLPSPRGSSARLSAHRRSSLRRLAAVNERRCWRLPLFGADLRAAVCAGPPPLPPRDISDVLRDLHDVIDRFMICWSSCRARGLQMWAGAGEGARAWRRAARPTEAALRAARAALTLLHVPAARAAVAFPHPRLLQYDCGKLQTLDGLLRRLKAGGHRVLIFTQMTKVLDVLEAFLCMHGHAYLRLDGATRVDQRQPLVDRFNADPRIFAFILSTRSGGVGLNLTGADSVVFYDSDWNPTMDAQAQDRCHRIGQTRDVHVFRLVTTATVEENILRKAEQKRTLGHLAIEDGHFTTSYLRAANIKELFGAETETTAGQKECEPAEGGELESALAAAEDEADAAAAQAARAEAQGDLAEFDENVPLDDDTRAASPGHAPHEERGELAALMKQLTPVEKYAMRLVESSEAATEAERAALGEMRRQLREWEQARRALRDEGGELQRDDEQEHDLELTYSREDARTEVRVRPRRRRTKPAPPPPPSPPPSPPSAAPLPPPPAPTAPRTRSRGTVHINLWTLDETRSTASGGAAVVEGGRRRALRNGTLDSWLAGTPDRQNNK</sequence>
<dbReference type="InterPro" id="IPR049730">
    <property type="entry name" value="SNF2/RAD54-like_C"/>
</dbReference>
<evidence type="ECO:0000256" key="4">
    <source>
        <dbReference type="ARBA" id="ARBA00022806"/>
    </source>
</evidence>
<evidence type="ECO:0000256" key="5">
    <source>
        <dbReference type="ARBA" id="ARBA00022840"/>
    </source>
</evidence>
<name>A0A8J2R9Y0_9NEOP</name>
<dbReference type="OrthoDB" id="6930973at2759"/>
<keyword evidence="3" id="KW-0378">Hydrolase</keyword>
<evidence type="ECO:0000256" key="2">
    <source>
        <dbReference type="ARBA" id="ARBA00022741"/>
    </source>
</evidence>
<dbReference type="AlphaFoldDB" id="A0A8J2R9Y0"/>
<keyword evidence="5" id="KW-0067">ATP-binding</keyword>
<feature type="region of interest" description="Disordered" evidence="6">
    <location>
        <begin position="106"/>
        <end position="125"/>
    </location>
</feature>
<dbReference type="InterPro" id="IPR050520">
    <property type="entry name" value="INO80/SWR1_helicase"/>
</dbReference>
<dbReference type="InterPro" id="IPR001650">
    <property type="entry name" value="Helicase_C-like"/>
</dbReference>
<dbReference type="PANTHER" id="PTHR45685:SF1">
    <property type="entry name" value="HELICASE SRCAP"/>
    <property type="match status" value="1"/>
</dbReference>
<evidence type="ECO:0000256" key="3">
    <source>
        <dbReference type="ARBA" id="ARBA00022801"/>
    </source>
</evidence>
<feature type="compositionally biased region" description="Basic and acidic residues" evidence="6">
    <location>
        <begin position="604"/>
        <end position="634"/>
    </location>
</feature>
<feature type="region of interest" description="Disordered" evidence="6">
    <location>
        <begin position="604"/>
        <end position="726"/>
    </location>
</feature>
<organism evidence="8 9">
    <name type="scientific">Danaus chrysippus</name>
    <name type="common">African queen</name>
    <dbReference type="NCBI Taxonomy" id="151541"/>
    <lineage>
        <taxon>Eukaryota</taxon>
        <taxon>Metazoa</taxon>
        <taxon>Ecdysozoa</taxon>
        <taxon>Arthropoda</taxon>
        <taxon>Hexapoda</taxon>
        <taxon>Insecta</taxon>
        <taxon>Pterygota</taxon>
        <taxon>Neoptera</taxon>
        <taxon>Endopterygota</taxon>
        <taxon>Lepidoptera</taxon>
        <taxon>Glossata</taxon>
        <taxon>Ditrysia</taxon>
        <taxon>Papilionoidea</taxon>
        <taxon>Nymphalidae</taxon>
        <taxon>Danainae</taxon>
        <taxon>Danaini</taxon>
        <taxon>Danaina</taxon>
        <taxon>Danaus</taxon>
        <taxon>Anosia</taxon>
    </lineage>
</organism>
<feature type="domain" description="Helicase C-terminal" evidence="7">
    <location>
        <begin position="313"/>
        <end position="468"/>
    </location>
</feature>
<dbReference type="GO" id="GO:0003677">
    <property type="term" value="F:DNA binding"/>
    <property type="evidence" value="ECO:0007669"/>
    <property type="project" value="UniProtKB-KW"/>
</dbReference>
<feature type="compositionally biased region" description="Pro residues" evidence="6">
    <location>
        <begin position="643"/>
        <end position="668"/>
    </location>
</feature>
<evidence type="ECO:0000256" key="1">
    <source>
        <dbReference type="ARBA" id="ARBA00004123"/>
    </source>
</evidence>
<comment type="subcellular location">
    <subcellularLocation>
        <location evidence="1">Nucleus</location>
    </subcellularLocation>
</comment>
<dbReference type="SMART" id="SM00490">
    <property type="entry name" value="HELICc"/>
    <property type="match status" value="1"/>
</dbReference>
<evidence type="ECO:0000256" key="6">
    <source>
        <dbReference type="SAM" id="MobiDB-lite"/>
    </source>
</evidence>
<proteinExistence type="predicted"/>
<dbReference type="CDD" id="cd18793">
    <property type="entry name" value="SF2_C_SNF"/>
    <property type="match status" value="1"/>
</dbReference>
<dbReference type="Proteomes" id="UP000789524">
    <property type="component" value="Unassembled WGS sequence"/>
</dbReference>
<dbReference type="GO" id="GO:0042393">
    <property type="term" value="F:histone binding"/>
    <property type="evidence" value="ECO:0007669"/>
    <property type="project" value="TreeGrafter"/>
</dbReference>
<reference evidence="8" key="1">
    <citation type="submission" date="2021-09" db="EMBL/GenBank/DDBJ databases">
        <authorList>
            <person name="Martin H S."/>
        </authorList>
    </citation>
    <scope>NUCLEOTIDE SEQUENCE</scope>
</reference>
<dbReference type="SUPFAM" id="SSF52540">
    <property type="entry name" value="P-loop containing nucleoside triphosphate hydrolases"/>
    <property type="match status" value="1"/>
</dbReference>
<dbReference type="GO" id="GO:0006338">
    <property type="term" value="P:chromatin remodeling"/>
    <property type="evidence" value="ECO:0007669"/>
    <property type="project" value="TreeGrafter"/>
</dbReference>
<evidence type="ECO:0000313" key="8">
    <source>
        <dbReference type="EMBL" id="CAG9585924.1"/>
    </source>
</evidence>
<evidence type="ECO:0000259" key="7">
    <source>
        <dbReference type="PROSITE" id="PS51194"/>
    </source>
</evidence>
<keyword evidence="2" id="KW-0547">Nucleotide-binding</keyword>